<keyword evidence="4 7" id="KW-1133">Transmembrane helix</keyword>
<comment type="similarity">
    <text evidence="6">Belongs to the DESIGUAL family.</text>
</comment>
<evidence type="ECO:0000256" key="2">
    <source>
        <dbReference type="ARBA" id="ARBA00022692"/>
    </source>
</evidence>
<evidence type="ECO:0000313" key="8">
    <source>
        <dbReference type="Proteomes" id="UP001652623"/>
    </source>
</evidence>
<dbReference type="InParanoid" id="A0A6P4BD51"/>
<evidence type="ECO:0000313" key="9">
    <source>
        <dbReference type="RefSeq" id="XP_015896921.3"/>
    </source>
</evidence>
<evidence type="ECO:0000256" key="1">
    <source>
        <dbReference type="ARBA" id="ARBA00004127"/>
    </source>
</evidence>
<keyword evidence="8" id="KW-1185">Reference proteome</keyword>
<dbReference type="GO" id="GO:0012505">
    <property type="term" value="C:endomembrane system"/>
    <property type="evidence" value="ECO:0007669"/>
    <property type="project" value="UniProtKB-SubCell"/>
</dbReference>
<dbReference type="AlphaFoldDB" id="A0A6P4BD51"/>
<evidence type="ECO:0000256" key="5">
    <source>
        <dbReference type="ARBA" id="ARBA00023136"/>
    </source>
</evidence>
<keyword evidence="2 7" id="KW-0812">Transmembrane</keyword>
<accession>A0A6P4BD51</accession>
<evidence type="ECO:0000256" key="3">
    <source>
        <dbReference type="ARBA" id="ARBA00022729"/>
    </source>
</evidence>
<dbReference type="PROSITE" id="PS51257">
    <property type="entry name" value="PROKAR_LIPOPROTEIN"/>
    <property type="match status" value="1"/>
</dbReference>
<reference evidence="9" key="1">
    <citation type="submission" date="2025-08" db="UniProtKB">
        <authorList>
            <consortium name="RefSeq"/>
        </authorList>
    </citation>
    <scope>IDENTIFICATION</scope>
    <source>
        <tissue evidence="9">Seedling</tissue>
    </source>
</reference>
<evidence type="ECO:0000256" key="7">
    <source>
        <dbReference type="SAM" id="Phobius"/>
    </source>
</evidence>
<name>A0A6P4BD51_ZIZJJ</name>
<dbReference type="Pfam" id="PF06749">
    <property type="entry name" value="DUF1218"/>
    <property type="match status" value="1"/>
</dbReference>
<comment type="subcellular location">
    <subcellularLocation>
        <location evidence="1">Endomembrane system</location>
        <topology evidence="1">Multi-pass membrane protein</topology>
    </subcellularLocation>
</comment>
<keyword evidence="5 7" id="KW-0472">Membrane</keyword>
<dbReference type="KEGG" id="zju:107430585"/>
<feature type="transmembrane region" description="Helical" evidence="7">
    <location>
        <begin position="143"/>
        <end position="166"/>
    </location>
</feature>
<dbReference type="InterPro" id="IPR052222">
    <property type="entry name" value="DESIGUAL"/>
</dbReference>
<dbReference type="InterPro" id="IPR009606">
    <property type="entry name" value="DEAL/Modifying_wall_lignin1/2"/>
</dbReference>
<protein>
    <submittedName>
        <fullName evidence="9">Protein MODIFYING WALL LIGNIN-1 isoform X1</fullName>
    </submittedName>
</protein>
<sequence>MEKNGYGFLLILSVIASLGLMSCVSCIVAEFKKTKVKDVKLVGRLCYLPESHALGFGIAALICLSVAQIIGNVIICGNFCSKQRGISYCKANKPLISTFLLLISWISFGIAVALISTATSMSLKQAYGTGWLDGECYLVKDGVYIGSAFLVLFTVVSILGSTLTTIRRTQVDQGSQIHQPLESKILG</sequence>
<dbReference type="RefSeq" id="XP_015896921.3">
    <property type="nucleotide sequence ID" value="XM_016041435.4"/>
</dbReference>
<keyword evidence="3" id="KW-0732">Signal</keyword>
<gene>
    <name evidence="9" type="primary">LOC107430585</name>
</gene>
<feature type="transmembrane region" description="Helical" evidence="7">
    <location>
        <begin position="99"/>
        <end position="123"/>
    </location>
</feature>
<evidence type="ECO:0000256" key="6">
    <source>
        <dbReference type="ARBA" id="ARBA00029467"/>
    </source>
</evidence>
<dbReference type="PANTHER" id="PTHR31769">
    <property type="entry name" value="OS07G0462200 PROTEIN-RELATED"/>
    <property type="match status" value="1"/>
</dbReference>
<proteinExistence type="inferred from homology"/>
<feature type="transmembrane region" description="Helical" evidence="7">
    <location>
        <begin position="53"/>
        <end position="79"/>
    </location>
</feature>
<dbReference type="Proteomes" id="UP001652623">
    <property type="component" value="Chromosome 6"/>
</dbReference>
<organism evidence="8 9">
    <name type="scientific">Ziziphus jujuba</name>
    <name type="common">Chinese jujube</name>
    <name type="synonym">Ziziphus sativa</name>
    <dbReference type="NCBI Taxonomy" id="326968"/>
    <lineage>
        <taxon>Eukaryota</taxon>
        <taxon>Viridiplantae</taxon>
        <taxon>Streptophyta</taxon>
        <taxon>Embryophyta</taxon>
        <taxon>Tracheophyta</taxon>
        <taxon>Spermatophyta</taxon>
        <taxon>Magnoliopsida</taxon>
        <taxon>eudicotyledons</taxon>
        <taxon>Gunneridae</taxon>
        <taxon>Pentapetalae</taxon>
        <taxon>rosids</taxon>
        <taxon>fabids</taxon>
        <taxon>Rosales</taxon>
        <taxon>Rhamnaceae</taxon>
        <taxon>Paliureae</taxon>
        <taxon>Ziziphus</taxon>
    </lineage>
</organism>
<evidence type="ECO:0000256" key="4">
    <source>
        <dbReference type="ARBA" id="ARBA00022989"/>
    </source>
</evidence>
<dbReference type="GeneID" id="107430585"/>